<comment type="caution">
    <text evidence="2">The sequence shown here is derived from an EMBL/GenBank/DDBJ whole genome shotgun (WGS) entry which is preliminary data.</text>
</comment>
<dbReference type="AlphaFoldDB" id="A0A370N2R1"/>
<gene>
    <name evidence="2" type="ORF">DLM46_26480</name>
</gene>
<proteinExistence type="predicted"/>
<evidence type="ECO:0000256" key="1">
    <source>
        <dbReference type="SAM" id="SignalP"/>
    </source>
</evidence>
<organism evidence="2 3">
    <name type="scientific">Paraburkholderia lacunae</name>
    <dbReference type="NCBI Taxonomy" id="2211104"/>
    <lineage>
        <taxon>Bacteria</taxon>
        <taxon>Pseudomonadati</taxon>
        <taxon>Pseudomonadota</taxon>
        <taxon>Betaproteobacteria</taxon>
        <taxon>Burkholderiales</taxon>
        <taxon>Burkholderiaceae</taxon>
        <taxon>Paraburkholderia</taxon>
    </lineage>
</organism>
<dbReference type="InterPro" id="IPR051200">
    <property type="entry name" value="Host-pathogen_enzymatic-act"/>
</dbReference>
<evidence type="ECO:0000313" key="2">
    <source>
        <dbReference type="EMBL" id="RDJ99717.1"/>
    </source>
</evidence>
<keyword evidence="3" id="KW-1185">Reference proteome</keyword>
<feature type="signal peptide" evidence="1">
    <location>
        <begin position="1"/>
        <end position="28"/>
    </location>
</feature>
<name>A0A370N2R1_9BURK</name>
<dbReference type="InterPro" id="IPR011044">
    <property type="entry name" value="Quino_amine_DH_bsu"/>
</dbReference>
<feature type="chain" id="PRO_5016689590" description="YncE family protein" evidence="1">
    <location>
        <begin position="29"/>
        <end position="364"/>
    </location>
</feature>
<evidence type="ECO:0008006" key="4">
    <source>
        <dbReference type="Google" id="ProtNLM"/>
    </source>
</evidence>
<dbReference type="Proteomes" id="UP000254875">
    <property type="component" value="Unassembled WGS sequence"/>
</dbReference>
<dbReference type="PANTHER" id="PTHR47197:SF3">
    <property type="entry name" value="DIHYDRO-HEME D1 DEHYDROGENASE"/>
    <property type="match status" value="1"/>
</dbReference>
<keyword evidence="1" id="KW-0732">Signal</keyword>
<accession>A0A370N2R1</accession>
<dbReference type="SUPFAM" id="SSF50969">
    <property type="entry name" value="YVTN repeat-like/Quinoprotein amine dehydrogenase"/>
    <property type="match status" value="1"/>
</dbReference>
<dbReference type="OrthoDB" id="104872at2"/>
<evidence type="ECO:0000313" key="3">
    <source>
        <dbReference type="Proteomes" id="UP000254875"/>
    </source>
</evidence>
<dbReference type="Gene3D" id="2.130.10.10">
    <property type="entry name" value="YVTN repeat-like/Quinoprotein amine dehydrogenase"/>
    <property type="match status" value="2"/>
</dbReference>
<sequence length="364" mass="39080">MRVRNSLLSLAALACAALCAGLPGEAAAAEPAASANAAVVLHLGGRTELPSYDGDFDHFAADVKGNRLFLAGEDQGTLEVFDLQSGAHLKTVKGFEQPHGILYLPDVNRLIVTDSGAGMTKVVDAASYRVIGSIRLTVGADSMYYDPSRQHLYVVTGGKNADPKMSRTIVAEVDPRTGKRIGEMTFDTDFTESMVAEQKGHRLFINLTGKSAMAVVDKASRRVIDTWPIKGAELNAAMAFDETHQRLFVGTRKPFKLLVLDARSGATLASFDAPERTNQVIFDKTNQRIYMAGDDYLGVIQQKDATHYEELAHVPTAKGAKTAILVPELHRLYVAVSPGESKAGGALLRFDVLPDGAVHSLAGN</sequence>
<reference evidence="3" key="1">
    <citation type="submission" date="2018-05" db="EMBL/GenBank/DDBJ databases">
        <authorList>
            <person name="Feng T."/>
        </authorList>
    </citation>
    <scope>NUCLEOTIDE SEQUENCE [LARGE SCALE GENOMIC DNA]</scope>
    <source>
        <strain evidence="3">S27</strain>
    </source>
</reference>
<dbReference type="PROSITE" id="PS51257">
    <property type="entry name" value="PROKAR_LIPOPROTEIN"/>
    <property type="match status" value="1"/>
</dbReference>
<dbReference type="RefSeq" id="WP_115105399.1">
    <property type="nucleotide sequence ID" value="NZ_QHKS01000020.1"/>
</dbReference>
<dbReference type="EMBL" id="QHKS01000020">
    <property type="protein sequence ID" value="RDJ99717.1"/>
    <property type="molecule type" value="Genomic_DNA"/>
</dbReference>
<dbReference type="PANTHER" id="PTHR47197">
    <property type="entry name" value="PROTEIN NIRF"/>
    <property type="match status" value="1"/>
</dbReference>
<dbReference type="InterPro" id="IPR015943">
    <property type="entry name" value="WD40/YVTN_repeat-like_dom_sf"/>
</dbReference>
<protein>
    <recommendedName>
        <fullName evidence="4">YncE family protein</fullName>
    </recommendedName>
</protein>